<dbReference type="InterPro" id="IPR005200">
    <property type="entry name" value="Endo-beta-glucanase"/>
</dbReference>
<dbReference type="InterPro" id="IPR040720">
    <property type="entry name" value="GH81_C"/>
</dbReference>
<comment type="similarity">
    <text evidence="2">Belongs to the glycosyl hydrolase 81 family.</text>
</comment>
<evidence type="ECO:0000313" key="12">
    <source>
        <dbReference type="EMBL" id="TKA34067.1"/>
    </source>
</evidence>
<dbReference type="Gene3D" id="2.70.98.30">
    <property type="entry name" value="Golgi alpha-mannosidase II, domain 4"/>
    <property type="match status" value="1"/>
</dbReference>
<dbReference type="InterPro" id="IPR040451">
    <property type="entry name" value="GH81_N"/>
</dbReference>
<evidence type="ECO:0000256" key="2">
    <source>
        <dbReference type="ARBA" id="ARBA00010730"/>
    </source>
</evidence>
<keyword evidence="13" id="KW-1185">Reference proteome</keyword>
<proteinExistence type="inferred from homology"/>
<protein>
    <recommendedName>
        <fullName evidence="3">glucan endo-1,3-beta-D-glucosidase</fullName>
        <ecNumber evidence="3">3.2.1.39</ecNumber>
    </recommendedName>
</protein>
<evidence type="ECO:0000256" key="7">
    <source>
        <dbReference type="ARBA" id="ARBA00023316"/>
    </source>
</evidence>
<keyword evidence="7" id="KW-0961">Cell wall biogenesis/degradation</keyword>
<dbReference type="GO" id="GO:0052861">
    <property type="term" value="F:endo-1,3(4)-beta-glucanase activity"/>
    <property type="evidence" value="ECO:0007669"/>
    <property type="project" value="InterPro"/>
</dbReference>
<keyword evidence="8" id="KW-0624">Polysaccharide degradation</keyword>
<dbReference type="GO" id="GO:0071555">
    <property type="term" value="P:cell wall organization"/>
    <property type="evidence" value="ECO:0007669"/>
    <property type="project" value="UniProtKB-KW"/>
</dbReference>
<feature type="region of interest" description="Disordered" evidence="9">
    <location>
        <begin position="661"/>
        <end position="702"/>
    </location>
</feature>
<evidence type="ECO:0000313" key="13">
    <source>
        <dbReference type="Proteomes" id="UP000308549"/>
    </source>
</evidence>
<evidence type="ECO:0000256" key="1">
    <source>
        <dbReference type="ARBA" id="ARBA00000382"/>
    </source>
</evidence>
<dbReference type="Proteomes" id="UP000308549">
    <property type="component" value="Unassembled WGS sequence"/>
</dbReference>
<dbReference type="PROSITE" id="PS52008">
    <property type="entry name" value="GH81"/>
    <property type="match status" value="1"/>
</dbReference>
<keyword evidence="4" id="KW-0378">Hydrolase</keyword>
<keyword evidence="6" id="KW-0326">Glycosidase</keyword>
<feature type="domain" description="Glycosyl hydrolase family 81 N-terminal" evidence="10">
    <location>
        <begin position="9"/>
        <end position="265"/>
    </location>
</feature>
<dbReference type="Pfam" id="PF03639">
    <property type="entry name" value="Glyco_hydro_81"/>
    <property type="match status" value="1"/>
</dbReference>
<dbReference type="PANTHER" id="PTHR31983">
    <property type="entry name" value="ENDO-1,3(4)-BETA-GLUCANASE 1"/>
    <property type="match status" value="1"/>
</dbReference>
<evidence type="ECO:0000256" key="4">
    <source>
        <dbReference type="ARBA" id="ARBA00022801"/>
    </source>
</evidence>
<evidence type="ECO:0000259" key="10">
    <source>
        <dbReference type="Pfam" id="PF03639"/>
    </source>
</evidence>
<keyword evidence="5" id="KW-0119">Carbohydrate metabolism</keyword>
<dbReference type="GO" id="GO:0009986">
    <property type="term" value="C:cell surface"/>
    <property type="evidence" value="ECO:0007669"/>
    <property type="project" value="TreeGrafter"/>
</dbReference>
<evidence type="ECO:0000256" key="5">
    <source>
        <dbReference type="ARBA" id="ARBA00023277"/>
    </source>
</evidence>
<dbReference type="AlphaFoldDB" id="A0A4U0UFG8"/>
<comment type="caution">
    <text evidence="12">The sequence shown here is derived from an EMBL/GenBank/DDBJ whole genome shotgun (WGS) entry which is preliminary data.</text>
</comment>
<dbReference type="OrthoDB" id="4473401at2759"/>
<reference evidence="12 13" key="1">
    <citation type="submission" date="2017-03" db="EMBL/GenBank/DDBJ databases">
        <title>Genomes of endolithic fungi from Antarctica.</title>
        <authorList>
            <person name="Coleine C."/>
            <person name="Masonjones S."/>
            <person name="Stajich J.E."/>
        </authorList>
    </citation>
    <scope>NUCLEOTIDE SEQUENCE [LARGE SCALE GENOMIC DNA]</scope>
    <source>
        <strain evidence="12 13">CCFEE 6315</strain>
    </source>
</reference>
<dbReference type="GO" id="GO:0042973">
    <property type="term" value="F:glucan endo-1,3-beta-D-glucosidase activity"/>
    <property type="evidence" value="ECO:0007669"/>
    <property type="project" value="UniProtKB-EC"/>
</dbReference>
<name>A0A4U0UFG8_9PEZI</name>
<gene>
    <name evidence="12" type="ORF">B0A50_00047</name>
</gene>
<evidence type="ECO:0000256" key="6">
    <source>
        <dbReference type="ARBA" id="ARBA00023295"/>
    </source>
</evidence>
<evidence type="ECO:0000256" key="8">
    <source>
        <dbReference type="ARBA" id="ARBA00023326"/>
    </source>
</evidence>
<dbReference type="Gene3D" id="1.10.287.1170">
    <property type="entry name" value="glycoside hydrolase family 81 endo-[beta] glucanase"/>
    <property type="match status" value="1"/>
</dbReference>
<comment type="catalytic activity">
    <reaction evidence="1">
        <text>Hydrolysis of (1-&gt;3)-beta-D-glucosidic linkages in (1-&gt;3)-beta-D-glucans.</text>
        <dbReference type="EC" id="3.2.1.39"/>
    </reaction>
</comment>
<sequence>MDKPTRSGDAGQSSYFANPLGVWSIILSALELGSDTTLTTDSLEAFSVNVNLAPSVESESTPLMTFPLLQGMAFTTATYSGATPLIQSSFGFSSLTYSGAVDPGAASSSIYKYEVVLQGGDIWLLYVTTEVSAYSAESFTLDNGAIVGPEDFNGYIQVAKLPADIADAESIYDGSAGAYPISASISGSVRGTVGSYTLEWNKQGDLSKELLMFCLPHHLESLASGTQTDLTLSTTTKGTATAIIADSWSFTEPELPINMDFAPWRPDADGSTGTSVTTLSDDAKARIQEIALSELSQNVQEQTNQGSLYFDGKALAKFAMICYAAQDLADNKTLSQSGLMKVKEAFAVHVNNEMTSPLVYDQVWGGVVSRDTYLDGNLGDDFGNTIYNDHHFHFGYFVYTAAVIGYLDPDWLNTQKNVDWVNTLVRDYANSVSDDPYYPMQRMFDWYHGHSWAHGLLAADDGKDQESSSEDTMASYAIKMWGSIVGDENMEARGNLMLAVQRRSLSHYYLYANDNTAEPAAFTGNRAAGILFENKIDHTTYFGTQAEYIQGIHMLPLMPHTPFIRSANFVQQEWNAYFGPSGIKPVTSITSGWRGVLEGNRATVDPTFGYDFFSGATGVFQDSYLDGGASQTWYLAYAAALGGDPAAGSLVKKRDTLDADMITGERGGKPSYTEHGTAVTGRRHGRSSRSSRLRQRMRGESL</sequence>
<evidence type="ECO:0000259" key="11">
    <source>
        <dbReference type="Pfam" id="PF17652"/>
    </source>
</evidence>
<evidence type="ECO:0000256" key="9">
    <source>
        <dbReference type="SAM" id="MobiDB-lite"/>
    </source>
</evidence>
<feature type="domain" description="Glycosyl hydrolase family 81 C-terminal" evidence="11">
    <location>
        <begin position="279"/>
        <end position="635"/>
    </location>
</feature>
<dbReference type="GO" id="GO:0000272">
    <property type="term" value="P:polysaccharide catabolic process"/>
    <property type="evidence" value="ECO:0007669"/>
    <property type="project" value="UniProtKB-KW"/>
</dbReference>
<organism evidence="12 13">
    <name type="scientific">Salinomyces thailandicus</name>
    <dbReference type="NCBI Taxonomy" id="706561"/>
    <lineage>
        <taxon>Eukaryota</taxon>
        <taxon>Fungi</taxon>
        <taxon>Dikarya</taxon>
        <taxon>Ascomycota</taxon>
        <taxon>Pezizomycotina</taxon>
        <taxon>Dothideomycetes</taxon>
        <taxon>Dothideomycetidae</taxon>
        <taxon>Mycosphaerellales</taxon>
        <taxon>Teratosphaeriaceae</taxon>
        <taxon>Salinomyces</taxon>
    </lineage>
</organism>
<feature type="compositionally biased region" description="Basic residues" evidence="9">
    <location>
        <begin position="681"/>
        <end position="696"/>
    </location>
</feature>
<evidence type="ECO:0000256" key="3">
    <source>
        <dbReference type="ARBA" id="ARBA00012780"/>
    </source>
</evidence>
<dbReference type="PANTHER" id="PTHR31983:SF0">
    <property type="entry name" value="GLUCAN ENDO-1,3-BETA-D-GLUCOSIDASE 2"/>
    <property type="match status" value="1"/>
</dbReference>
<accession>A0A4U0UFG8</accession>
<dbReference type="Pfam" id="PF17652">
    <property type="entry name" value="Glyco_hydro81C"/>
    <property type="match status" value="1"/>
</dbReference>
<dbReference type="EC" id="3.2.1.39" evidence="3"/>
<dbReference type="EMBL" id="NAJL01000001">
    <property type="protein sequence ID" value="TKA34067.1"/>
    <property type="molecule type" value="Genomic_DNA"/>
</dbReference>